<feature type="compositionally biased region" description="Basic and acidic residues" evidence="1">
    <location>
        <begin position="548"/>
        <end position="568"/>
    </location>
</feature>
<feature type="compositionally biased region" description="Polar residues" evidence="1">
    <location>
        <begin position="835"/>
        <end position="846"/>
    </location>
</feature>
<evidence type="ECO:0000256" key="1">
    <source>
        <dbReference type="SAM" id="MobiDB-lite"/>
    </source>
</evidence>
<dbReference type="GO" id="GO:0016556">
    <property type="term" value="P:mRNA modification"/>
    <property type="evidence" value="ECO:0007669"/>
    <property type="project" value="InterPro"/>
</dbReference>
<evidence type="ECO:0000259" key="2">
    <source>
        <dbReference type="PROSITE" id="PS51743"/>
    </source>
</evidence>
<dbReference type="GO" id="GO:0003723">
    <property type="term" value="F:RNA binding"/>
    <property type="evidence" value="ECO:0007669"/>
    <property type="project" value="InterPro"/>
</dbReference>
<dbReference type="GO" id="GO:0006396">
    <property type="term" value="P:RNA processing"/>
    <property type="evidence" value="ECO:0007669"/>
    <property type="project" value="InterPro"/>
</dbReference>
<dbReference type="InterPro" id="IPR043646">
    <property type="entry name" value="Chropara_Vmeth_dom"/>
</dbReference>
<feature type="compositionally biased region" description="Acidic residues" evidence="1">
    <location>
        <begin position="605"/>
        <end position="618"/>
    </location>
</feature>
<name>A0A7H1D362_9VIRU</name>
<evidence type="ECO:0000313" key="3">
    <source>
        <dbReference type="EMBL" id="QNS31066.1"/>
    </source>
</evidence>
<feature type="region of interest" description="Disordered" evidence="1">
    <location>
        <begin position="545"/>
        <end position="633"/>
    </location>
</feature>
<proteinExistence type="predicted"/>
<feature type="domain" description="Alphavirus-like MT" evidence="2">
    <location>
        <begin position="143"/>
        <end position="348"/>
    </location>
</feature>
<dbReference type="PROSITE" id="PS51743">
    <property type="entry name" value="ALPHAVIRUS_MT"/>
    <property type="match status" value="1"/>
</dbReference>
<feature type="region of interest" description="Disordered" evidence="1">
    <location>
        <begin position="759"/>
        <end position="846"/>
    </location>
</feature>
<protein>
    <submittedName>
        <fullName evidence="3">Putative methyltransferase domain</fullName>
    </submittedName>
</protein>
<dbReference type="Pfam" id="PF19223">
    <property type="entry name" value="Chropara_Vmeth"/>
    <property type="match status" value="1"/>
</dbReference>
<dbReference type="InterPro" id="IPR002588">
    <property type="entry name" value="Alphavirus-like_MT_dom"/>
</dbReference>
<dbReference type="GO" id="GO:0008174">
    <property type="term" value="F:mRNA methyltransferase activity"/>
    <property type="evidence" value="ECO:0007669"/>
    <property type="project" value="UniProtKB-UniRule"/>
</dbReference>
<reference evidence="3" key="1">
    <citation type="submission" date="2019-11" db="EMBL/GenBank/DDBJ databases">
        <title>Complexity of the virome associated to tospovirus-transmitting thrips species.</title>
        <authorList>
            <person name="Chiapello M."/>
            <person name="Bosco L."/>
            <person name="Ciuffo M."/>
            <person name="Ottati S."/>
            <person name="Vallino M."/>
            <person name="Salem N."/>
            <person name="Rosa C."/>
            <person name="Tavella L."/>
            <person name="Turina M."/>
        </authorList>
    </citation>
    <scope>NUCLEOTIDE SEQUENCE</scope>
    <source>
        <strain evidence="3">THR-E_TRINITY_DN1552</strain>
    </source>
</reference>
<keyword evidence="3" id="KW-0489">Methyltransferase</keyword>
<sequence>MQHVENMHASLQILVHRLSSGVSRCFSHLSVAFSMPTAKAKDVCGSLRGCFETVSETGVVVSRGVVQWWENHKFMVQGPYYSARFCYTHRGKIFVATSIVIGVSYWYWRSRHMCVVVVENRDDCMWNVADIKDHFEISIDPSTFSPSLPGLHLRIAEERRRIEGVIFEMYRQMSVRARDIGGARSRHGQYADIIHKCNPTIDSSDILRVAKAPRSPFHSCTNKGQDCQFKDVFPGAVFIHSDYYLTPAQIAACIRSHTFICTHGFKGESGIIHGDMHWEKKDGIITATTADGGSYSHAYNLWENEGCIVGRKGAAVYARVYHDPTSDTAVYYAYPAAGLYRSDDRNVLRRSTDVIKDRILLESGKSYIRRYACYSIQDPHTNDEWDIPADCVGRIVSRCATSPRDDKFPAVVASAITTQLTSREIDIIYPEDLTEMVIAECDRYVVECHSRYQRFEVNNMGMTGRVKYYGRTWLKQARLFWKLPMSVERLLSWGSIGRVLTPWAFSRIVMPCYVRNIPARRVDVSNLRPNVRPFRNVGRIFDAELDDSERRGPGDMPGEPHCEHRDESSGVQVDPEPVPNVHEGTQQHRTHGSDVDAILGTSSDDAGEPGDSVSEDELAISSSGSSEYEECSNTWFGDNSKERLHIICDPSTGTNVQSDILLVSRDGENVGLFVQALDQIEYLSPEDRGCLTNQVIFNSHLQLQRAAQEHPECFRTALQNIIRLYHRSQGHSAPAPGERVFSTPRDVMAVRRSRAARIRDVAQALPATSEGTTEERPGRSGEPGPDATRRSRKEFRKNGNNGQIRRSKEHQSQRGRVSRGRGAVRGSNRGRRQKSPVSRQGVVSTC</sequence>
<dbReference type="GO" id="GO:0032259">
    <property type="term" value="P:methylation"/>
    <property type="evidence" value="ECO:0007669"/>
    <property type="project" value="UniProtKB-KW"/>
</dbReference>
<keyword evidence="3" id="KW-0808">Transferase</keyword>
<dbReference type="EMBL" id="MN764162">
    <property type="protein sequence ID" value="QNS31066.1"/>
    <property type="molecule type" value="Genomic_RNA"/>
</dbReference>
<accession>A0A7H1D362</accession>
<organism evidence="3">
    <name type="scientific">Thrips tabaci associated tombusbipa-like virus 1</name>
    <dbReference type="NCBI Taxonomy" id="2771484"/>
    <lineage>
        <taxon>Viruses</taxon>
        <taxon>Riboviria</taxon>
    </lineage>
</organism>